<feature type="transmembrane region" description="Helical" evidence="14">
    <location>
        <begin position="20"/>
        <end position="46"/>
    </location>
</feature>
<dbReference type="Proteomes" id="UP000004920">
    <property type="component" value="Unassembled WGS sequence"/>
</dbReference>
<keyword evidence="8 14" id="KW-1133">Transmembrane helix</keyword>
<dbReference type="PANTHER" id="PTHR45528">
    <property type="entry name" value="SENSOR HISTIDINE KINASE CPXA"/>
    <property type="match status" value="1"/>
</dbReference>
<comment type="catalytic activity">
    <reaction evidence="1">
        <text>ATP + protein L-histidine = ADP + protein N-phospho-L-histidine.</text>
        <dbReference type="EC" id="2.7.13.3"/>
    </reaction>
</comment>
<keyword evidence="11 14" id="KW-0472">Membrane</keyword>
<dbReference type="Gene3D" id="1.10.287.130">
    <property type="match status" value="1"/>
</dbReference>
<dbReference type="InterPro" id="IPR004358">
    <property type="entry name" value="Sig_transdc_His_kin-like_C"/>
</dbReference>
<dbReference type="HOGENOM" id="CLU_000445_89_3_9"/>
<dbReference type="PROSITE" id="PS50109">
    <property type="entry name" value="HIS_KIN"/>
    <property type="match status" value="1"/>
</dbReference>
<evidence type="ECO:0000256" key="12">
    <source>
        <dbReference type="ARBA" id="ARBA00037219"/>
    </source>
</evidence>
<evidence type="ECO:0000256" key="8">
    <source>
        <dbReference type="ARBA" id="ARBA00022989"/>
    </source>
</evidence>
<feature type="domain" description="HAMP" evidence="16">
    <location>
        <begin position="78"/>
        <end position="130"/>
    </location>
</feature>
<dbReference type="GO" id="GO:0005886">
    <property type="term" value="C:plasma membrane"/>
    <property type="evidence" value="ECO:0007669"/>
    <property type="project" value="TreeGrafter"/>
</dbReference>
<dbReference type="InterPro" id="IPR003594">
    <property type="entry name" value="HATPase_dom"/>
</dbReference>
<dbReference type="GO" id="GO:0000155">
    <property type="term" value="F:phosphorelay sensor kinase activity"/>
    <property type="evidence" value="ECO:0007669"/>
    <property type="project" value="InterPro"/>
</dbReference>
<keyword evidence="7 17" id="KW-0418">Kinase</keyword>
<evidence type="ECO:0000256" key="11">
    <source>
        <dbReference type="ARBA" id="ARBA00023136"/>
    </source>
</evidence>
<comment type="function">
    <text evidence="12">Member of the two-component regulatory system HssS/HssR involved in intracellular heme homeostasis and tempering of staphylococcal virulence. HssS functions as a heme sensor histidine kinase which is autophosphorylated at a histidine residue and transfers its phosphate group to an aspartate residue of HssR. HssR/HssS activates the expression of hrtAB, an efflux pump, in response to extracellular heme, hemin, hemoglobin or blood.</text>
</comment>
<keyword evidence="10" id="KW-0843">Virulence</keyword>
<keyword evidence="5" id="KW-0808">Transferase</keyword>
<evidence type="ECO:0000256" key="14">
    <source>
        <dbReference type="SAM" id="Phobius"/>
    </source>
</evidence>
<evidence type="ECO:0000256" key="5">
    <source>
        <dbReference type="ARBA" id="ARBA00022679"/>
    </source>
</evidence>
<dbReference type="InterPro" id="IPR036890">
    <property type="entry name" value="HATPase_C_sf"/>
</dbReference>
<evidence type="ECO:0000256" key="7">
    <source>
        <dbReference type="ARBA" id="ARBA00022777"/>
    </source>
</evidence>
<dbReference type="FunFam" id="3.30.565.10:FF:000006">
    <property type="entry name" value="Sensor histidine kinase WalK"/>
    <property type="match status" value="1"/>
</dbReference>
<dbReference type="InterPro" id="IPR050398">
    <property type="entry name" value="HssS/ArlS-like"/>
</dbReference>
<evidence type="ECO:0000256" key="2">
    <source>
        <dbReference type="ARBA" id="ARBA00004141"/>
    </source>
</evidence>
<proteinExistence type="predicted"/>
<comment type="subcellular location">
    <subcellularLocation>
        <location evidence="2">Membrane</location>
        <topology evidence="2">Multi-pass membrane protein</topology>
    </subcellularLocation>
</comment>
<dbReference type="SMART" id="SM00388">
    <property type="entry name" value="HisKA"/>
    <property type="match status" value="1"/>
</dbReference>
<protein>
    <recommendedName>
        <fullName evidence="13">Heme sensor protein HssS</fullName>
        <ecNumber evidence="3">2.7.13.3</ecNumber>
    </recommendedName>
</protein>
<evidence type="ECO:0000256" key="13">
    <source>
        <dbReference type="ARBA" id="ARBA00040841"/>
    </source>
</evidence>
<dbReference type="Pfam" id="PF02518">
    <property type="entry name" value="HATPase_c"/>
    <property type="match status" value="1"/>
</dbReference>
<evidence type="ECO:0000256" key="3">
    <source>
        <dbReference type="ARBA" id="ARBA00012438"/>
    </source>
</evidence>
<dbReference type="Gene3D" id="6.10.340.10">
    <property type="match status" value="1"/>
</dbReference>
<organism evidence="17">
    <name type="scientific">Limosilactobacillus fermentum 28-3-CHN</name>
    <dbReference type="NCBI Taxonomy" id="575599"/>
    <lineage>
        <taxon>Bacteria</taxon>
        <taxon>Bacillati</taxon>
        <taxon>Bacillota</taxon>
        <taxon>Bacilli</taxon>
        <taxon>Lactobacillales</taxon>
        <taxon>Lactobacillaceae</taxon>
        <taxon>Limosilactobacillus</taxon>
    </lineage>
</organism>
<evidence type="ECO:0000259" key="15">
    <source>
        <dbReference type="PROSITE" id="PS50109"/>
    </source>
</evidence>
<evidence type="ECO:0000256" key="1">
    <source>
        <dbReference type="ARBA" id="ARBA00000085"/>
    </source>
</evidence>
<dbReference type="InterPro" id="IPR036097">
    <property type="entry name" value="HisK_dim/P_sf"/>
</dbReference>
<reference evidence="17" key="1">
    <citation type="submission" date="2009-08" db="EMBL/GenBank/DDBJ databases">
        <title>The Genome Sequence of Lactobacillus fermentum 28-3-CHN.</title>
        <authorList>
            <consortium name="The Broad Institute Genome Sequencing Platform"/>
            <person name="Ward D."/>
            <person name="Feldgarden M."/>
            <person name="Earl A."/>
            <person name="Young S.K."/>
            <person name="Zeng Q."/>
            <person name="Koehrsen M."/>
            <person name="Alvarado L."/>
            <person name="Berlin A."/>
            <person name="Bochicchio J."/>
            <person name="Borenstein D."/>
            <person name="Chapman S.B."/>
            <person name="Chen Z."/>
            <person name="Engels R."/>
            <person name="Freedman E."/>
            <person name="Gellesch M."/>
            <person name="Goldberg J."/>
            <person name="Griggs A."/>
            <person name="Gujja S."/>
            <person name="Heilman E."/>
            <person name="Heiman D."/>
            <person name="Hepburn T."/>
            <person name="Howarth C."/>
            <person name="Jen D."/>
            <person name="Larson L."/>
            <person name="Lewis B."/>
            <person name="Mehta T."/>
            <person name="Park D."/>
            <person name="Pearson M."/>
            <person name="Roberts A."/>
            <person name="Saif S."/>
            <person name="Shea T."/>
            <person name="Shenoy N."/>
            <person name="Sisk P."/>
            <person name="Stolte C."/>
            <person name="Sykes S."/>
            <person name="Thomson T."/>
            <person name="Walk T."/>
            <person name="White J."/>
            <person name="Yandava C."/>
            <person name="Liu Y."/>
            <person name="Xu Q."/>
            <person name="Haas B."/>
            <person name="Nusbaum C."/>
            <person name="Birren B."/>
        </authorList>
    </citation>
    <scope>NUCLEOTIDE SEQUENCE</scope>
    <source>
        <strain evidence="17">28-3-CHN</strain>
    </source>
</reference>
<dbReference type="Gene3D" id="3.30.565.10">
    <property type="entry name" value="Histidine kinase-like ATPase, C-terminal domain"/>
    <property type="match status" value="1"/>
</dbReference>
<evidence type="ECO:0000256" key="10">
    <source>
        <dbReference type="ARBA" id="ARBA00023026"/>
    </source>
</evidence>
<evidence type="ECO:0000256" key="6">
    <source>
        <dbReference type="ARBA" id="ARBA00022692"/>
    </source>
</evidence>
<keyword evidence="6 14" id="KW-0812">Transmembrane</keyword>
<dbReference type="PROSITE" id="PS50885">
    <property type="entry name" value="HAMP"/>
    <property type="match status" value="1"/>
</dbReference>
<dbReference type="PANTHER" id="PTHR45528:SF11">
    <property type="entry name" value="HISTIDINE KINASE"/>
    <property type="match status" value="1"/>
</dbReference>
<dbReference type="SMART" id="SM00387">
    <property type="entry name" value="HATPase_c"/>
    <property type="match status" value="1"/>
</dbReference>
<feature type="transmembrane region" description="Helical" evidence="14">
    <location>
        <begin position="58"/>
        <end position="80"/>
    </location>
</feature>
<evidence type="ECO:0000256" key="9">
    <source>
        <dbReference type="ARBA" id="ARBA00023012"/>
    </source>
</evidence>
<evidence type="ECO:0000259" key="16">
    <source>
        <dbReference type="PROSITE" id="PS50885"/>
    </source>
</evidence>
<gene>
    <name evidence="17" type="ORF">HMPREF0513_00254</name>
</gene>
<evidence type="ECO:0000313" key="17">
    <source>
        <dbReference type="EMBL" id="EEX26516.1"/>
    </source>
</evidence>
<evidence type="ECO:0000256" key="4">
    <source>
        <dbReference type="ARBA" id="ARBA00022553"/>
    </source>
</evidence>
<feature type="domain" description="Histidine kinase" evidence="15">
    <location>
        <begin position="138"/>
        <end position="351"/>
    </location>
</feature>
<dbReference type="InterPro" id="IPR003661">
    <property type="entry name" value="HisK_dim/P_dom"/>
</dbReference>
<dbReference type="SUPFAM" id="SSF55874">
    <property type="entry name" value="ATPase domain of HSP90 chaperone/DNA topoisomerase II/histidine kinase"/>
    <property type="match status" value="1"/>
</dbReference>
<keyword evidence="4" id="KW-0597">Phosphoprotein</keyword>
<accession>D0DRP0</accession>
<sequence length="354" mass="39369">MASATREKFIMTKNPFTRVLTWLVVLIAFLIVMGTLAFDFALMLTFPHLARNFNPLNPVLALGPTVVILTVVLALTFSWLNKKITYLTKGIDQVAAGNFAAHLDEQKGGPLSASYQNFNQMTDQLAKTATLRDDFINQFSHEFRTPIASIQGLTDLMQERELPKKERQAYLALISKEAHRLTNLSTNVLTLTTLESQTILNNQTSFDLTEQVRQAVILLWPQLEEHKLNVNLTLAPATAFGNADLLNQVWVNLINNAIKFTPDGGHLTIKIERHDDQIAVSVNNDGPLISPTDQDHLFEKFYQADNRSNVGRLGLGLAIASRIIALHQGRITVVSNPADHTTFTVYLPSKGSAK</sequence>
<dbReference type="SUPFAM" id="SSF47384">
    <property type="entry name" value="Homodimeric domain of signal transducing histidine kinase"/>
    <property type="match status" value="1"/>
</dbReference>
<dbReference type="PRINTS" id="PR00344">
    <property type="entry name" value="BCTRLSENSOR"/>
</dbReference>
<dbReference type="CDD" id="cd06225">
    <property type="entry name" value="HAMP"/>
    <property type="match status" value="1"/>
</dbReference>
<keyword evidence="9" id="KW-0902">Two-component regulatory system</keyword>
<dbReference type="InterPro" id="IPR005467">
    <property type="entry name" value="His_kinase_dom"/>
</dbReference>
<dbReference type="EC" id="2.7.13.3" evidence="3"/>
<name>D0DRP0_LIMFE</name>
<dbReference type="EMBL" id="GG704699">
    <property type="protein sequence ID" value="EEX26516.1"/>
    <property type="molecule type" value="Genomic_DNA"/>
</dbReference>
<dbReference type="AlphaFoldDB" id="D0DRP0"/>
<dbReference type="InterPro" id="IPR003660">
    <property type="entry name" value="HAMP_dom"/>
</dbReference>
<dbReference type="CDD" id="cd00075">
    <property type="entry name" value="HATPase"/>
    <property type="match status" value="1"/>
</dbReference>
<dbReference type="CDD" id="cd00082">
    <property type="entry name" value="HisKA"/>
    <property type="match status" value="1"/>
</dbReference>
<dbReference type="Pfam" id="PF00512">
    <property type="entry name" value="HisKA"/>
    <property type="match status" value="1"/>
</dbReference>